<reference evidence="1" key="1">
    <citation type="submission" date="2014-11" db="EMBL/GenBank/DDBJ databases">
        <authorList>
            <person name="Amaro Gonzalez C."/>
        </authorList>
    </citation>
    <scope>NUCLEOTIDE SEQUENCE</scope>
</reference>
<dbReference type="EMBL" id="GBXM01065337">
    <property type="protein sequence ID" value="JAH43240.1"/>
    <property type="molecule type" value="Transcribed_RNA"/>
</dbReference>
<dbReference type="AlphaFoldDB" id="A0A0E9SRH2"/>
<accession>A0A0E9SRH2</accession>
<sequence length="18" mass="2193">MKRERVRRNTASHFDSVC</sequence>
<organism evidence="1">
    <name type="scientific">Anguilla anguilla</name>
    <name type="common">European freshwater eel</name>
    <name type="synonym">Muraena anguilla</name>
    <dbReference type="NCBI Taxonomy" id="7936"/>
    <lineage>
        <taxon>Eukaryota</taxon>
        <taxon>Metazoa</taxon>
        <taxon>Chordata</taxon>
        <taxon>Craniata</taxon>
        <taxon>Vertebrata</taxon>
        <taxon>Euteleostomi</taxon>
        <taxon>Actinopterygii</taxon>
        <taxon>Neopterygii</taxon>
        <taxon>Teleostei</taxon>
        <taxon>Anguilliformes</taxon>
        <taxon>Anguillidae</taxon>
        <taxon>Anguilla</taxon>
    </lineage>
</organism>
<reference evidence="1" key="2">
    <citation type="journal article" date="2015" name="Fish Shellfish Immunol.">
        <title>Early steps in the European eel (Anguilla anguilla)-Vibrio vulnificus interaction in the gills: Role of the RtxA13 toxin.</title>
        <authorList>
            <person name="Callol A."/>
            <person name="Pajuelo D."/>
            <person name="Ebbesson L."/>
            <person name="Teles M."/>
            <person name="MacKenzie S."/>
            <person name="Amaro C."/>
        </authorList>
    </citation>
    <scope>NUCLEOTIDE SEQUENCE</scope>
</reference>
<name>A0A0E9SRH2_ANGAN</name>
<evidence type="ECO:0000313" key="1">
    <source>
        <dbReference type="EMBL" id="JAH43240.1"/>
    </source>
</evidence>
<protein>
    <submittedName>
        <fullName evidence="1">Uncharacterized protein</fullName>
    </submittedName>
</protein>
<proteinExistence type="predicted"/>